<name>A0A239B660_9BACT</name>
<gene>
    <name evidence="1" type="ORF">SAMN06269173_11821</name>
</gene>
<protein>
    <recommendedName>
        <fullName evidence="3">ADP-ribosylation/crystallin J1</fullName>
    </recommendedName>
</protein>
<evidence type="ECO:0008006" key="3">
    <source>
        <dbReference type="Google" id="ProtNLM"/>
    </source>
</evidence>
<reference evidence="2" key="1">
    <citation type="submission" date="2017-06" db="EMBL/GenBank/DDBJ databases">
        <authorList>
            <person name="Varghese N."/>
            <person name="Submissions S."/>
        </authorList>
    </citation>
    <scope>NUCLEOTIDE SEQUENCE [LARGE SCALE GENOMIC DNA]</scope>
    <source>
        <strain evidence="2">DSM 28041</strain>
    </source>
</reference>
<dbReference type="EMBL" id="FZNS01000018">
    <property type="protein sequence ID" value="SNS02738.1"/>
    <property type="molecule type" value="Genomic_DNA"/>
</dbReference>
<evidence type="ECO:0000313" key="2">
    <source>
        <dbReference type="Proteomes" id="UP000198310"/>
    </source>
</evidence>
<accession>A0A239B660</accession>
<keyword evidence="2" id="KW-1185">Reference proteome</keyword>
<organism evidence="1 2">
    <name type="scientific">Hymenobacter mucosus</name>
    <dbReference type="NCBI Taxonomy" id="1411120"/>
    <lineage>
        <taxon>Bacteria</taxon>
        <taxon>Pseudomonadati</taxon>
        <taxon>Bacteroidota</taxon>
        <taxon>Cytophagia</taxon>
        <taxon>Cytophagales</taxon>
        <taxon>Hymenobacteraceae</taxon>
        <taxon>Hymenobacter</taxon>
    </lineage>
</organism>
<dbReference type="RefSeq" id="WP_089334334.1">
    <property type="nucleotide sequence ID" value="NZ_FZNS01000018.1"/>
</dbReference>
<dbReference type="AlphaFoldDB" id="A0A239B660"/>
<dbReference type="Proteomes" id="UP000198310">
    <property type="component" value="Unassembled WGS sequence"/>
</dbReference>
<proteinExistence type="predicted"/>
<sequence>MRHDPASIFLYRPVNQQELDLIAAAGWTAFPLRRPEQSVFYPVLNETYAAEIAHGWNAPAAGVGYVLRFAIDADYANTFPVQNVGGQDYDELWVPAEELAEFNSYIVGQIEVVGVFKAD</sequence>
<evidence type="ECO:0000313" key="1">
    <source>
        <dbReference type="EMBL" id="SNS02738.1"/>
    </source>
</evidence>